<keyword evidence="5" id="KW-1185">Reference proteome</keyword>
<dbReference type="Proteomes" id="UP000677228">
    <property type="component" value="Unassembled WGS sequence"/>
</dbReference>
<dbReference type="EMBL" id="CAJOBC010003117">
    <property type="protein sequence ID" value="CAF3767828.1"/>
    <property type="molecule type" value="Genomic_DNA"/>
</dbReference>
<dbReference type="EMBL" id="CAJNOK010004767">
    <property type="protein sequence ID" value="CAF0948951.1"/>
    <property type="molecule type" value="Genomic_DNA"/>
</dbReference>
<evidence type="ECO:0000313" key="1">
    <source>
        <dbReference type="EMBL" id="CAF0948951.1"/>
    </source>
</evidence>
<accession>A0A814GGY8</accession>
<dbReference type="EMBL" id="CAJOBA010004771">
    <property type="protein sequence ID" value="CAF3723337.1"/>
    <property type="molecule type" value="Genomic_DNA"/>
</dbReference>
<evidence type="ECO:0000313" key="2">
    <source>
        <dbReference type="EMBL" id="CAF0996208.1"/>
    </source>
</evidence>
<proteinExistence type="predicted"/>
<organism evidence="2 5">
    <name type="scientific">Didymodactylos carnosus</name>
    <dbReference type="NCBI Taxonomy" id="1234261"/>
    <lineage>
        <taxon>Eukaryota</taxon>
        <taxon>Metazoa</taxon>
        <taxon>Spiralia</taxon>
        <taxon>Gnathifera</taxon>
        <taxon>Rotifera</taxon>
        <taxon>Eurotatoria</taxon>
        <taxon>Bdelloidea</taxon>
        <taxon>Philodinida</taxon>
        <taxon>Philodinidae</taxon>
        <taxon>Didymodactylos</taxon>
    </lineage>
</organism>
<reference evidence="2" key="1">
    <citation type="submission" date="2021-02" db="EMBL/GenBank/DDBJ databases">
        <authorList>
            <person name="Nowell W R."/>
        </authorList>
    </citation>
    <scope>NUCLEOTIDE SEQUENCE</scope>
</reference>
<dbReference type="Proteomes" id="UP000682733">
    <property type="component" value="Unassembled WGS sequence"/>
</dbReference>
<evidence type="ECO:0000313" key="4">
    <source>
        <dbReference type="EMBL" id="CAF3767828.1"/>
    </source>
</evidence>
<evidence type="ECO:0000313" key="5">
    <source>
        <dbReference type="Proteomes" id="UP000663829"/>
    </source>
</evidence>
<gene>
    <name evidence="2" type="ORF">GPM918_LOCUS13512</name>
    <name evidence="1" type="ORF">OVA965_LOCUS12048</name>
    <name evidence="4" type="ORF">SRO942_LOCUS13512</name>
    <name evidence="3" type="ORF">TMI583_LOCUS12050</name>
</gene>
<dbReference type="EMBL" id="CAJNOQ010003117">
    <property type="protein sequence ID" value="CAF0996208.1"/>
    <property type="molecule type" value="Genomic_DNA"/>
</dbReference>
<dbReference type="AlphaFoldDB" id="A0A814GGY8"/>
<dbReference type="Proteomes" id="UP000663829">
    <property type="component" value="Unassembled WGS sequence"/>
</dbReference>
<evidence type="ECO:0000313" key="3">
    <source>
        <dbReference type="EMBL" id="CAF3723337.1"/>
    </source>
</evidence>
<dbReference type="Proteomes" id="UP000681722">
    <property type="component" value="Unassembled WGS sequence"/>
</dbReference>
<name>A0A814GGY8_9BILA</name>
<protein>
    <submittedName>
        <fullName evidence="2">Uncharacterized protein</fullName>
    </submittedName>
</protein>
<comment type="caution">
    <text evidence="2">The sequence shown here is derived from an EMBL/GenBank/DDBJ whole genome shotgun (WGS) entry which is preliminary data.</text>
</comment>
<sequence length="120" mass="14097">MGYHYLKLISFYRSTQSQSSSFHFMSFDRMSKPGETMLITPIEMCLRDLLSESSQTVFDLHCKEFYMKKHHIHSFEEFSRKARYATGKDKSELFDFFNKAMQNALIKAAIATGQSTYDYN</sequence>